<accession>A0A8J9YNV6</accession>
<protein>
    <submittedName>
        <fullName evidence="2">ARMC2 protein</fullName>
    </submittedName>
</protein>
<dbReference type="InterPro" id="IPR038905">
    <property type="entry name" value="ARMC2"/>
</dbReference>
<evidence type="ECO:0000313" key="3">
    <source>
        <dbReference type="Proteomes" id="UP000838412"/>
    </source>
</evidence>
<dbReference type="OMA" id="EACIYAY"/>
<dbReference type="SMART" id="SM00185">
    <property type="entry name" value="ARM"/>
    <property type="match status" value="4"/>
</dbReference>
<dbReference type="Gene3D" id="1.25.10.10">
    <property type="entry name" value="Leucine-rich Repeat Variant"/>
    <property type="match status" value="2"/>
</dbReference>
<dbReference type="OrthoDB" id="247006at2759"/>
<feature type="region of interest" description="Disordered" evidence="1">
    <location>
        <begin position="1"/>
        <end position="266"/>
    </location>
</feature>
<evidence type="ECO:0000256" key="1">
    <source>
        <dbReference type="SAM" id="MobiDB-lite"/>
    </source>
</evidence>
<dbReference type="SUPFAM" id="SSF48371">
    <property type="entry name" value="ARM repeat"/>
    <property type="match status" value="1"/>
</dbReference>
<dbReference type="InterPro" id="IPR000225">
    <property type="entry name" value="Armadillo"/>
</dbReference>
<dbReference type="Proteomes" id="UP000838412">
    <property type="component" value="Chromosome 1"/>
</dbReference>
<gene>
    <name evidence="2" type="primary">ARMC2</name>
    <name evidence="2" type="ORF">BLAG_LOCUS811</name>
</gene>
<reference evidence="2" key="1">
    <citation type="submission" date="2022-01" db="EMBL/GenBank/DDBJ databases">
        <authorList>
            <person name="Braso-Vives M."/>
        </authorList>
    </citation>
    <scope>NUCLEOTIDE SEQUENCE</scope>
</reference>
<dbReference type="InterPro" id="IPR016024">
    <property type="entry name" value="ARM-type_fold"/>
</dbReference>
<feature type="compositionally biased region" description="Basic and acidic residues" evidence="1">
    <location>
        <begin position="94"/>
        <end position="103"/>
    </location>
</feature>
<dbReference type="GO" id="GO:0044782">
    <property type="term" value="P:cilium organization"/>
    <property type="evidence" value="ECO:0007669"/>
    <property type="project" value="TreeGrafter"/>
</dbReference>
<dbReference type="InterPro" id="IPR011989">
    <property type="entry name" value="ARM-like"/>
</dbReference>
<feature type="compositionally biased region" description="Basic and acidic residues" evidence="1">
    <location>
        <begin position="247"/>
        <end position="262"/>
    </location>
</feature>
<dbReference type="EMBL" id="OV696686">
    <property type="protein sequence ID" value="CAH1229269.1"/>
    <property type="molecule type" value="Genomic_DNA"/>
</dbReference>
<feature type="compositionally biased region" description="Basic and acidic residues" evidence="1">
    <location>
        <begin position="47"/>
        <end position="67"/>
    </location>
</feature>
<sequence length="876" mass="97431">MMSGRRRRKEEDKPFYAVPLTDKPTPSQIINEARQSVRTIRTNRPFTPREGERRLFGTDSGRPKEARPPSAFSLGSRHFDGSDSRPTSSTKLSPLDHKPKPVPDDALPLVPKPPAIDLARPLAGRSVARRMVKVGSQDNLADRDLRQAVLSDGKIPQPPGERRGSLPPAPSPVEGDVPGRRVHSGPKERTPSSFYIERTEAEGAEAPPRVRSAGSARSRSRRTGDEEAGGDGRTGRESGYHSQPSSAERKETRSGSGGRRDDETPEEALFWNTSVLPILTDMEYHSKDKKHRTLCDLCDRLYTTLDMASLLGRAAKRRSALLKTLYKLIDIDDPRVMLKLARLILALKVSGKNLTNVCKLVFKISKEEKNDNLFLEANILGLLVSVVQTADPNQSCEALVYCCGALKFLSGNSAMMKELSAMNCTEALAKLLSSINSTNADSSRPNDQAGHLLVQVTAVLRNMADSSGNRDKFLTQGVVRELISVIGSYYGDSDLMLNCSRIHSKLTLSSDCCVVMSQDKACFKNYLRLLQKYQKKEDLVVRVLFILGNLSAKSEDARLALFHQHGCMETLLGVLSTFLDMDIKATSEDGKVVDREGKTGPSKTEDVMIKLIRVIANMSIHPDVGAAIAENNKLVDLLLQILGNKSIARCEELVLNIVATINNLSYYPSKNSAIEQKQVQIAERMLSMLMADNMEGIVEASRVYGNLTRSAEVRDYLGRKKVDAIMVTLLDSGSREVVFTSCGVLINLMVDEKRRPTLKEEGGVKKLVDVLRDFGRTDWELASMVCQTLWNYSEKITSSIDCFGEEETNQLIELLLEFLDEDVVMSVPEASDWDREMKEYMQSVWRERFCPVATQLLDRVDSHHTDLEPLEPPRDS</sequence>
<dbReference type="PANTHER" id="PTHR21356:SF1">
    <property type="entry name" value="ARMADILLO REPEAT-CONTAINING PROTEIN 2"/>
    <property type="match status" value="1"/>
</dbReference>
<organism evidence="2 3">
    <name type="scientific">Branchiostoma lanceolatum</name>
    <name type="common">Common lancelet</name>
    <name type="synonym">Amphioxus lanceolatum</name>
    <dbReference type="NCBI Taxonomy" id="7740"/>
    <lineage>
        <taxon>Eukaryota</taxon>
        <taxon>Metazoa</taxon>
        <taxon>Chordata</taxon>
        <taxon>Cephalochordata</taxon>
        <taxon>Leptocardii</taxon>
        <taxon>Amphioxiformes</taxon>
        <taxon>Branchiostomatidae</taxon>
        <taxon>Branchiostoma</taxon>
    </lineage>
</organism>
<evidence type="ECO:0000313" key="2">
    <source>
        <dbReference type="EMBL" id="CAH1229269.1"/>
    </source>
</evidence>
<keyword evidence="3" id="KW-1185">Reference proteome</keyword>
<dbReference type="PANTHER" id="PTHR21356">
    <property type="entry name" value="ARMADILLO REPEAT CONTAINING 2"/>
    <property type="match status" value="1"/>
</dbReference>
<feature type="compositionally biased region" description="Polar residues" evidence="1">
    <location>
        <begin position="24"/>
        <end position="45"/>
    </location>
</feature>
<dbReference type="AlphaFoldDB" id="A0A8J9YNV6"/>
<proteinExistence type="predicted"/>
<name>A0A8J9YNV6_BRALA</name>